<accession>A0ABU9ZGV4</accession>
<reference evidence="3 4" key="1">
    <citation type="journal article" date="2023" name="PLoS ONE">
        <title>Complete genome assembly of Hawai'i environmental nontuberculous mycobacteria reveals unexpected co-isolation with methylobacteria.</title>
        <authorList>
            <person name="Hendrix J."/>
            <person name="Epperson L.E."/>
            <person name="Tong E.I."/>
            <person name="Chan Y.L."/>
            <person name="Hasan N.A."/>
            <person name="Dawrs S.N."/>
            <person name="Norton G.J."/>
            <person name="Virdi R."/>
            <person name="Crooks J.L."/>
            <person name="Chan E.D."/>
            <person name="Honda J.R."/>
            <person name="Strong M."/>
        </authorList>
    </citation>
    <scope>NUCLEOTIDE SEQUENCE [LARGE SCALE GENOMIC DNA]</scope>
    <source>
        <strain evidence="3 4">NJH_HI01</strain>
    </source>
</reference>
<keyword evidence="2" id="KW-0812">Transmembrane</keyword>
<gene>
    <name evidence="3" type="ORF">PUR21_24060</name>
</gene>
<organism evidence="3 4">
    <name type="scientific">Methylorubrum rhodesianum</name>
    <dbReference type="NCBI Taxonomy" id="29427"/>
    <lineage>
        <taxon>Bacteria</taxon>
        <taxon>Pseudomonadati</taxon>
        <taxon>Pseudomonadota</taxon>
        <taxon>Alphaproteobacteria</taxon>
        <taxon>Hyphomicrobiales</taxon>
        <taxon>Methylobacteriaceae</taxon>
        <taxon>Methylorubrum</taxon>
    </lineage>
</organism>
<evidence type="ECO:0000256" key="2">
    <source>
        <dbReference type="SAM" id="Phobius"/>
    </source>
</evidence>
<dbReference type="Proteomes" id="UP001404845">
    <property type="component" value="Unassembled WGS sequence"/>
</dbReference>
<evidence type="ECO:0000313" key="3">
    <source>
        <dbReference type="EMBL" id="MEN3230659.1"/>
    </source>
</evidence>
<keyword evidence="4" id="KW-1185">Reference proteome</keyword>
<dbReference type="EMBL" id="JAQYXL010000001">
    <property type="protein sequence ID" value="MEN3230659.1"/>
    <property type="molecule type" value="Genomic_DNA"/>
</dbReference>
<keyword evidence="2" id="KW-1133">Transmembrane helix</keyword>
<feature type="transmembrane region" description="Helical" evidence="2">
    <location>
        <begin position="16"/>
        <end position="39"/>
    </location>
</feature>
<sequence>MPADVLLDVLLPALRFLLLGLGLLVLLFLVPLATHALWWSAKGGRAENWSTADWSSAGLLPPAAAVPGAMVRVYAARVGRWRGIFAHHSWVVIKEAGAARYTRYDVVGWGTPVRTDAYAPDGRWFGNAPEIVLGLDGEAAGRAIPQIRAAVADYPYRSQGSYQAWPGPNSNTFAAHVVARIPDNDVPLPPTALGKDWTPSGRYAEITPSSTGLRLSWRGYLGLTVGWVDGLELNLLGAVAGLDWRRPALKLPGWGRIALIPGGDVDKARPTTGPERRPASGPVSG</sequence>
<dbReference type="RefSeq" id="WP_183667023.1">
    <property type="nucleotide sequence ID" value="NZ_JACHOS010000003.1"/>
</dbReference>
<dbReference type="InterPro" id="IPR022224">
    <property type="entry name" value="DUF3750"/>
</dbReference>
<evidence type="ECO:0000256" key="1">
    <source>
        <dbReference type="SAM" id="MobiDB-lite"/>
    </source>
</evidence>
<keyword evidence="2" id="KW-0472">Membrane</keyword>
<protein>
    <submittedName>
        <fullName evidence="3">DUF3750 domain-containing protein</fullName>
    </submittedName>
</protein>
<evidence type="ECO:0000313" key="4">
    <source>
        <dbReference type="Proteomes" id="UP001404845"/>
    </source>
</evidence>
<proteinExistence type="predicted"/>
<comment type="caution">
    <text evidence="3">The sequence shown here is derived from an EMBL/GenBank/DDBJ whole genome shotgun (WGS) entry which is preliminary data.</text>
</comment>
<name>A0ABU9ZGV4_9HYPH</name>
<feature type="region of interest" description="Disordered" evidence="1">
    <location>
        <begin position="262"/>
        <end position="285"/>
    </location>
</feature>
<feature type="compositionally biased region" description="Basic and acidic residues" evidence="1">
    <location>
        <begin position="264"/>
        <end position="278"/>
    </location>
</feature>
<dbReference type="Pfam" id="PF12570">
    <property type="entry name" value="DUF3750"/>
    <property type="match status" value="1"/>
</dbReference>